<dbReference type="GO" id="GO:0005975">
    <property type="term" value="P:carbohydrate metabolic process"/>
    <property type="evidence" value="ECO:0007669"/>
    <property type="project" value="InterPro"/>
</dbReference>
<evidence type="ECO:0000256" key="6">
    <source>
        <dbReference type="PIRSR" id="PIRSR606710-2"/>
    </source>
</evidence>
<feature type="signal peptide" evidence="8">
    <location>
        <begin position="1"/>
        <end position="24"/>
    </location>
</feature>
<dbReference type="CDD" id="cd08999">
    <property type="entry name" value="GH43_ABN-like"/>
    <property type="match status" value="1"/>
</dbReference>
<feature type="active site" description="Proton donor" evidence="5">
    <location>
        <position position="218"/>
    </location>
</feature>
<evidence type="ECO:0000256" key="8">
    <source>
        <dbReference type="SAM" id="SignalP"/>
    </source>
</evidence>
<protein>
    <recommendedName>
        <fullName evidence="11">Endo-arabinase</fullName>
    </recommendedName>
</protein>
<evidence type="ECO:0000256" key="3">
    <source>
        <dbReference type="ARBA" id="ARBA00022801"/>
    </source>
</evidence>
<proteinExistence type="inferred from homology"/>
<feature type="chain" id="PRO_5040826547" description="Endo-arabinase" evidence="8">
    <location>
        <begin position="25"/>
        <end position="320"/>
    </location>
</feature>
<reference evidence="9" key="2">
    <citation type="journal article" date="2023" name="IMA Fungus">
        <title>Comparative genomic study of the Penicillium genus elucidates a diverse pangenome and 15 lateral gene transfer events.</title>
        <authorList>
            <person name="Petersen C."/>
            <person name="Sorensen T."/>
            <person name="Nielsen M.R."/>
            <person name="Sondergaard T.E."/>
            <person name="Sorensen J.L."/>
            <person name="Fitzpatrick D.A."/>
            <person name="Frisvad J.C."/>
            <person name="Nielsen K.L."/>
        </authorList>
    </citation>
    <scope>NUCLEOTIDE SEQUENCE</scope>
    <source>
        <strain evidence="9">IBT 23319</strain>
    </source>
</reference>
<dbReference type="PANTHER" id="PTHR42812:SF5">
    <property type="entry name" value="ENDO-ARABINASE"/>
    <property type="match status" value="1"/>
</dbReference>
<reference evidence="9" key="1">
    <citation type="submission" date="2022-11" db="EMBL/GenBank/DDBJ databases">
        <authorList>
            <person name="Petersen C."/>
        </authorList>
    </citation>
    <scope>NUCLEOTIDE SEQUENCE</scope>
    <source>
        <strain evidence="9">IBT 23319</strain>
    </source>
</reference>
<dbReference type="SUPFAM" id="SSF75005">
    <property type="entry name" value="Arabinanase/levansucrase/invertase"/>
    <property type="match status" value="1"/>
</dbReference>
<evidence type="ECO:0008006" key="11">
    <source>
        <dbReference type="Google" id="ProtNLM"/>
    </source>
</evidence>
<dbReference type="PANTHER" id="PTHR42812">
    <property type="entry name" value="BETA-XYLOSIDASE"/>
    <property type="match status" value="1"/>
</dbReference>
<organism evidence="9 10">
    <name type="scientific">Penicillium citrinum</name>
    <dbReference type="NCBI Taxonomy" id="5077"/>
    <lineage>
        <taxon>Eukaryota</taxon>
        <taxon>Fungi</taxon>
        <taxon>Dikarya</taxon>
        <taxon>Ascomycota</taxon>
        <taxon>Pezizomycotina</taxon>
        <taxon>Eurotiomycetes</taxon>
        <taxon>Eurotiomycetidae</taxon>
        <taxon>Eurotiales</taxon>
        <taxon>Aspergillaceae</taxon>
        <taxon>Penicillium</taxon>
    </lineage>
</organism>
<dbReference type="InterPro" id="IPR023296">
    <property type="entry name" value="Glyco_hydro_beta-prop_sf"/>
</dbReference>
<accession>A0A9W9PAH5</accession>
<evidence type="ECO:0000313" key="10">
    <source>
        <dbReference type="Proteomes" id="UP001147733"/>
    </source>
</evidence>
<keyword evidence="4 7" id="KW-0326">Glycosidase</keyword>
<evidence type="ECO:0000313" key="9">
    <source>
        <dbReference type="EMBL" id="KAJ5240476.1"/>
    </source>
</evidence>
<dbReference type="EMBL" id="JAPQKT010000002">
    <property type="protein sequence ID" value="KAJ5240476.1"/>
    <property type="molecule type" value="Genomic_DNA"/>
</dbReference>
<comment type="similarity">
    <text evidence="1 7">Belongs to the glycosyl hydrolase 43 family.</text>
</comment>
<gene>
    <name evidence="9" type="ORF">N7469_002067</name>
</gene>
<dbReference type="Pfam" id="PF04616">
    <property type="entry name" value="Glyco_hydro_43"/>
    <property type="match status" value="1"/>
</dbReference>
<feature type="active site" description="Proton acceptor" evidence="5">
    <location>
        <position position="43"/>
    </location>
</feature>
<keyword evidence="10" id="KW-1185">Reference proteome</keyword>
<keyword evidence="2 8" id="KW-0732">Signal</keyword>
<dbReference type="GeneID" id="81380154"/>
<dbReference type="Gene3D" id="2.115.10.20">
    <property type="entry name" value="Glycosyl hydrolase domain, family 43"/>
    <property type="match status" value="1"/>
</dbReference>
<evidence type="ECO:0000256" key="7">
    <source>
        <dbReference type="RuleBase" id="RU361187"/>
    </source>
</evidence>
<dbReference type="InterPro" id="IPR051795">
    <property type="entry name" value="Glycosyl_Hydrlase_43"/>
</dbReference>
<sequence length="320" mass="34381">MFLKSVSPATFVALILPLLPGAQGFPFLNLGGSKLALDNDFPDPSFVNVPGGKWYAFGTEGNGKRVQVAESDDFASWKLLNIEGLPNVAAWEEDAMHFAPDVIRRDDGKYVMYYCANSKKVGPNKNDHHCVGTASVISKKGGAIDPAGFQDDDGTYYVTYKVNGNSIGNGGDCNNAVDPIVPTPLMLQKLAKDAVTPVGDPVEILDRDTADGDGPLVEAPSLVSSSGTYYLFYSTHCYNEDSYDARYATASSITGPYIKNNEKFLKTGDNPSLIAPGGATVHADGDGGRMLFHGWCDSSMKQRCMYDAKISLFGPKAFIV</sequence>
<dbReference type="Proteomes" id="UP001147733">
    <property type="component" value="Unassembled WGS sequence"/>
</dbReference>
<dbReference type="RefSeq" id="XP_056503481.1">
    <property type="nucleotide sequence ID" value="XM_056640987.1"/>
</dbReference>
<dbReference type="GO" id="GO:0004553">
    <property type="term" value="F:hydrolase activity, hydrolyzing O-glycosyl compounds"/>
    <property type="evidence" value="ECO:0007669"/>
    <property type="project" value="InterPro"/>
</dbReference>
<evidence type="ECO:0000256" key="4">
    <source>
        <dbReference type="ARBA" id="ARBA00023295"/>
    </source>
</evidence>
<feature type="site" description="Important for catalytic activity, responsible for pKa modulation of the active site Glu and correct orientation of both the proton donor and substrate" evidence="6">
    <location>
        <position position="145"/>
    </location>
</feature>
<dbReference type="OrthoDB" id="3879658at2759"/>
<comment type="caution">
    <text evidence="9">The sequence shown here is derived from an EMBL/GenBank/DDBJ whole genome shotgun (WGS) entry which is preliminary data.</text>
</comment>
<dbReference type="InterPro" id="IPR006710">
    <property type="entry name" value="Glyco_hydro_43"/>
</dbReference>
<evidence type="ECO:0000256" key="1">
    <source>
        <dbReference type="ARBA" id="ARBA00009865"/>
    </source>
</evidence>
<evidence type="ECO:0000256" key="5">
    <source>
        <dbReference type="PIRSR" id="PIRSR606710-1"/>
    </source>
</evidence>
<keyword evidence="3 7" id="KW-0378">Hydrolase</keyword>
<dbReference type="AlphaFoldDB" id="A0A9W9PAH5"/>
<evidence type="ECO:0000256" key="2">
    <source>
        <dbReference type="ARBA" id="ARBA00022729"/>
    </source>
</evidence>
<name>A0A9W9PAH5_PENCI</name>